<dbReference type="InterPro" id="IPR036737">
    <property type="entry name" value="OmpA-like_sf"/>
</dbReference>
<dbReference type="Gene3D" id="3.30.1330.60">
    <property type="entry name" value="OmpA-like domain"/>
    <property type="match status" value="1"/>
</dbReference>
<feature type="region of interest" description="Disordered" evidence="5">
    <location>
        <begin position="325"/>
        <end position="393"/>
    </location>
</feature>
<feature type="signal peptide" evidence="6">
    <location>
        <begin position="1"/>
        <end position="29"/>
    </location>
</feature>
<evidence type="ECO:0000256" key="3">
    <source>
        <dbReference type="ARBA" id="ARBA00023237"/>
    </source>
</evidence>
<dbReference type="RefSeq" id="WP_166856016.1">
    <property type="nucleotide sequence ID" value="NZ_CP063989.1"/>
</dbReference>
<protein>
    <submittedName>
        <fullName evidence="8">OmpA family protein</fullName>
    </submittedName>
</protein>
<evidence type="ECO:0000256" key="1">
    <source>
        <dbReference type="ARBA" id="ARBA00004442"/>
    </source>
</evidence>
<dbReference type="PROSITE" id="PS51123">
    <property type="entry name" value="OMPA_2"/>
    <property type="match status" value="1"/>
</dbReference>
<dbReference type="Pfam" id="PF00691">
    <property type="entry name" value="OmpA"/>
    <property type="match status" value="1"/>
</dbReference>
<organism evidence="8 9">
    <name type="scientific">Actinomyces respiraculi</name>
    <dbReference type="NCBI Taxonomy" id="2744574"/>
    <lineage>
        <taxon>Bacteria</taxon>
        <taxon>Bacillati</taxon>
        <taxon>Actinomycetota</taxon>
        <taxon>Actinomycetes</taxon>
        <taxon>Actinomycetales</taxon>
        <taxon>Actinomycetaceae</taxon>
        <taxon>Actinomyces</taxon>
    </lineage>
</organism>
<gene>
    <name evidence="8" type="ORF">ID810_09410</name>
</gene>
<accession>A0A7T0LJI8</accession>
<dbReference type="InterPro" id="IPR050330">
    <property type="entry name" value="Bact_OuterMem_StrucFunc"/>
</dbReference>
<feature type="compositionally biased region" description="Low complexity" evidence="5">
    <location>
        <begin position="41"/>
        <end position="61"/>
    </location>
</feature>
<dbReference type="PANTHER" id="PTHR30329">
    <property type="entry name" value="STATOR ELEMENT OF FLAGELLAR MOTOR COMPLEX"/>
    <property type="match status" value="1"/>
</dbReference>
<evidence type="ECO:0000259" key="7">
    <source>
        <dbReference type="PROSITE" id="PS51123"/>
    </source>
</evidence>
<dbReference type="PRINTS" id="PR01021">
    <property type="entry name" value="OMPADOMAIN"/>
</dbReference>
<dbReference type="PROSITE" id="PS51318">
    <property type="entry name" value="TAT"/>
    <property type="match status" value="1"/>
</dbReference>
<keyword evidence="9" id="KW-1185">Reference proteome</keyword>
<name>A0A7T0LJI8_9ACTO</name>
<dbReference type="EMBL" id="CP063989">
    <property type="protein sequence ID" value="QPL04951.1"/>
    <property type="molecule type" value="Genomic_DNA"/>
</dbReference>
<dbReference type="KEGG" id="arep:ID810_09410"/>
<feature type="region of interest" description="Disordered" evidence="5">
    <location>
        <begin position="35"/>
        <end position="61"/>
    </location>
</feature>
<evidence type="ECO:0000313" key="9">
    <source>
        <dbReference type="Proteomes" id="UP000594637"/>
    </source>
</evidence>
<feature type="domain" description="OmpA-like" evidence="7">
    <location>
        <begin position="241"/>
        <end position="360"/>
    </location>
</feature>
<dbReference type="AlphaFoldDB" id="A0A7T0LJI8"/>
<dbReference type="PANTHER" id="PTHR30329:SF21">
    <property type="entry name" value="LIPOPROTEIN YIAD-RELATED"/>
    <property type="match status" value="1"/>
</dbReference>
<dbReference type="InterPro" id="IPR006664">
    <property type="entry name" value="OMP_bac"/>
</dbReference>
<keyword evidence="2 4" id="KW-0472">Membrane</keyword>
<dbReference type="GO" id="GO:0009279">
    <property type="term" value="C:cell outer membrane"/>
    <property type="evidence" value="ECO:0007669"/>
    <property type="project" value="UniProtKB-SubCell"/>
</dbReference>
<dbReference type="Proteomes" id="UP000594637">
    <property type="component" value="Chromosome"/>
</dbReference>
<proteinExistence type="predicted"/>
<dbReference type="InterPro" id="IPR006665">
    <property type="entry name" value="OmpA-like"/>
</dbReference>
<evidence type="ECO:0000256" key="4">
    <source>
        <dbReference type="PROSITE-ProRule" id="PRU00473"/>
    </source>
</evidence>
<keyword evidence="3" id="KW-0998">Cell outer membrane</keyword>
<dbReference type="CDD" id="cd07185">
    <property type="entry name" value="OmpA_C-like"/>
    <property type="match status" value="1"/>
</dbReference>
<sequence length="541" mass="56133">MTVAPHHPLLSRRHALALPLVAGAAHALAACGARDTTDPQAGASSPTAPEPSAAQAPSAAATAGAPVSVRLTGALGGHTLDVRLGPLVRVDASSSVLPFHVERPADDPNQEWLLSPSFDWAGPSDEYGLRWMRLIDPLSSRVWRSTATRDAVHGGAIDVGEARDYYATFGGVDPDVESVVVMLNQSGFVPTAVIDLEQAQDPDLLRQVLDDAEPASGRLEPLALEHYTEAVNRSASGLTTKDAVTVTVSNDVSFATDSAELTSQADTILQGVADSLASYPDGGALSVVGHTDDVADDAYNQALSERRAQAVWDRLTQLTDLSAWSSSVTGKGESEPRQEGTSEEARAANRRVEIVIAPTAGTDGHGSRGLSSDTAPPAPAGPSAPGPQGVSVARASDGESLTITLEQVVRRGGLLFGEFVISDMSDNASLSSWFTDNRGWGLDNARGESVGVASIQAASGVTLLSGGSYVFPVDYLPPGADGRRPLADLYLASLGAGTTGRVCVVWPDTGEDTVIVDRPADSSIDAANTPWRLTDVPVVAG</sequence>
<comment type="subcellular location">
    <subcellularLocation>
        <location evidence="1">Cell outer membrane</location>
    </subcellularLocation>
</comment>
<reference evidence="8 9" key="1">
    <citation type="submission" date="2020-11" db="EMBL/GenBank/DDBJ databases">
        <title>Actinomyces sp. ZJ750.</title>
        <authorList>
            <person name="Zhou J."/>
        </authorList>
    </citation>
    <scope>NUCLEOTIDE SEQUENCE [LARGE SCALE GENOMIC DNA]</scope>
    <source>
        <strain evidence="8 9">ZJ750</strain>
    </source>
</reference>
<evidence type="ECO:0000313" key="8">
    <source>
        <dbReference type="EMBL" id="QPL04951.1"/>
    </source>
</evidence>
<evidence type="ECO:0000256" key="6">
    <source>
        <dbReference type="SAM" id="SignalP"/>
    </source>
</evidence>
<feature type="compositionally biased region" description="Basic and acidic residues" evidence="5">
    <location>
        <begin position="332"/>
        <end position="353"/>
    </location>
</feature>
<dbReference type="InterPro" id="IPR006311">
    <property type="entry name" value="TAT_signal"/>
</dbReference>
<keyword evidence="6" id="KW-0732">Signal</keyword>
<feature type="compositionally biased region" description="Pro residues" evidence="5">
    <location>
        <begin position="376"/>
        <end position="385"/>
    </location>
</feature>
<evidence type="ECO:0000256" key="5">
    <source>
        <dbReference type="SAM" id="MobiDB-lite"/>
    </source>
</evidence>
<evidence type="ECO:0000256" key="2">
    <source>
        <dbReference type="ARBA" id="ARBA00023136"/>
    </source>
</evidence>
<feature type="chain" id="PRO_5032317427" evidence="6">
    <location>
        <begin position="30"/>
        <end position="541"/>
    </location>
</feature>
<dbReference type="SUPFAM" id="SSF103088">
    <property type="entry name" value="OmpA-like"/>
    <property type="match status" value="1"/>
</dbReference>